<dbReference type="SUPFAM" id="SSF55347">
    <property type="entry name" value="Glyceraldehyde-3-phosphate dehydrogenase-like, C-terminal domain"/>
    <property type="match status" value="1"/>
</dbReference>
<evidence type="ECO:0000256" key="4">
    <source>
        <dbReference type="ARBA" id="ARBA00022915"/>
    </source>
</evidence>
<dbReference type="Pfam" id="PF05173">
    <property type="entry name" value="DapB_C"/>
    <property type="match status" value="1"/>
</dbReference>
<dbReference type="InterPro" id="IPR000846">
    <property type="entry name" value="DapB_N"/>
</dbReference>
<dbReference type="InterPro" id="IPR023940">
    <property type="entry name" value="DHDPR_bac"/>
</dbReference>
<evidence type="ECO:0000256" key="9">
    <source>
        <dbReference type="ARBA" id="ARBA00038983"/>
    </source>
</evidence>
<reference evidence="16 17" key="1">
    <citation type="journal article" date="2012" name="J. Bacteriol.">
        <title>De Novo Genome Project of Cupriavidus basilensis OR16.</title>
        <authorList>
            <person name="Cserhati M."/>
            <person name="Kriszt B."/>
            <person name="Szoboszlay S."/>
            <person name="Toth A."/>
            <person name="Szabo I."/>
            <person name="Tancsics A."/>
            <person name="Nagy I."/>
            <person name="Horvath B."/>
            <person name="Nagy I."/>
            <person name="Kukolya J."/>
        </authorList>
    </citation>
    <scope>NUCLEOTIDE SEQUENCE [LARGE SCALE GENOMIC DNA]</scope>
    <source>
        <strain evidence="16 17">OR16</strain>
    </source>
</reference>
<sequence>MLHSLATSPARLGTPENHPDQESKTMSNRIRVAVGGVTGWAGGELARGVAHADDMTLVAGLSRGAAGQTLAALTAHKGTPGVAVASIDELAQGAFDVYVEYTKPDIAKRNILQALAKGAHVVVGTSGLSDEDYAEIDAAARQAGRGVLACGNFAITVVLLQKFAEMAARHLEHWEIIDYAKAGKIDVPSGTVRELAYRLGQVREAAQAVPIDQVKGPKETRGATMSGSQVHAVRLPGYQLGVEVIFGADGQRLHLKHESGDGSKPYVSGALLAIRKVHTVTGLVRGLDKVMEGL</sequence>
<evidence type="ECO:0000256" key="2">
    <source>
        <dbReference type="ARBA" id="ARBA00022605"/>
    </source>
</evidence>
<keyword evidence="6" id="KW-0520">NAD</keyword>
<keyword evidence="3" id="KW-0521">NADP</keyword>
<evidence type="ECO:0000256" key="8">
    <source>
        <dbReference type="ARBA" id="ARBA00037922"/>
    </source>
</evidence>
<comment type="caution">
    <text evidence="16">The sequence shown here is derived from an EMBL/GenBank/DDBJ whole genome shotgun (WGS) entry which is preliminary data.</text>
</comment>
<comment type="catalytic activity">
    <reaction evidence="11">
        <text>(S)-2,3,4,5-tetrahydrodipicolinate + NAD(+) + H2O = (2S,4S)-4-hydroxy-2,3,4,5-tetrahydrodipicolinate + NADH + H(+)</text>
        <dbReference type="Rhea" id="RHEA:35323"/>
        <dbReference type="ChEBI" id="CHEBI:15377"/>
        <dbReference type="ChEBI" id="CHEBI:15378"/>
        <dbReference type="ChEBI" id="CHEBI:16845"/>
        <dbReference type="ChEBI" id="CHEBI:57540"/>
        <dbReference type="ChEBI" id="CHEBI:57945"/>
        <dbReference type="ChEBI" id="CHEBI:67139"/>
        <dbReference type="EC" id="1.17.1.8"/>
    </reaction>
</comment>
<name>H1SEL1_9BURK</name>
<accession>H1SEL1</accession>
<dbReference type="EC" id="1.17.1.8" evidence="9 12"/>
<dbReference type="PATRIC" id="fig|1127483.3.peg.6731"/>
<comment type="similarity">
    <text evidence="1">Belongs to the DapB family.</text>
</comment>
<evidence type="ECO:0000256" key="11">
    <source>
        <dbReference type="ARBA" id="ARBA00049396"/>
    </source>
</evidence>
<comment type="catalytic activity">
    <reaction evidence="10">
        <text>(S)-2,3,4,5-tetrahydrodipicolinate + NADP(+) + H2O = (2S,4S)-4-hydroxy-2,3,4,5-tetrahydrodipicolinate + NADPH + H(+)</text>
        <dbReference type="Rhea" id="RHEA:35331"/>
        <dbReference type="ChEBI" id="CHEBI:15377"/>
        <dbReference type="ChEBI" id="CHEBI:15378"/>
        <dbReference type="ChEBI" id="CHEBI:16845"/>
        <dbReference type="ChEBI" id="CHEBI:57783"/>
        <dbReference type="ChEBI" id="CHEBI:58349"/>
        <dbReference type="ChEBI" id="CHEBI:67139"/>
        <dbReference type="EC" id="1.17.1.8"/>
    </reaction>
</comment>
<dbReference type="AlphaFoldDB" id="H1SEL1"/>
<dbReference type="GO" id="GO:0008839">
    <property type="term" value="F:4-hydroxy-tetrahydrodipicolinate reductase"/>
    <property type="evidence" value="ECO:0007669"/>
    <property type="project" value="UniProtKB-UniRule"/>
</dbReference>
<dbReference type="Gene3D" id="3.40.50.720">
    <property type="entry name" value="NAD(P)-binding Rossmann-like Domain"/>
    <property type="match status" value="1"/>
</dbReference>
<dbReference type="InterPro" id="IPR022663">
    <property type="entry name" value="DapB_C"/>
</dbReference>
<dbReference type="PIRSF" id="PIRSF000161">
    <property type="entry name" value="DHPR"/>
    <property type="match status" value="1"/>
</dbReference>
<dbReference type="GO" id="GO:0005829">
    <property type="term" value="C:cytosol"/>
    <property type="evidence" value="ECO:0007669"/>
    <property type="project" value="TreeGrafter"/>
</dbReference>
<dbReference type="GO" id="GO:0019877">
    <property type="term" value="P:diaminopimelate biosynthetic process"/>
    <property type="evidence" value="ECO:0007669"/>
    <property type="project" value="UniProtKB-KW"/>
</dbReference>
<dbReference type="SUPFAM" id="SSF51735">
    <property type="entry name" value="NAD(P)-binding Rossmann-fold domains"/>
    <property type="match status" value="1"/>
</dbReference>
<organism evidence="16 17">
    <name type="scientific">Cupriavidus basilensis OR16</name>
    <dbReference type="NCBI Taxonomy" id="1127483"/>
    <lineage>
        <taxon>Bacteria</taxon>
        <taxon>Pseudomonadati</taxon>
        <taxon>Pseudomonadota</taxon>
        <taxon>Betaproteobacteria</taxon>
        <taxon>Burkholderiales</taxon>
        <taxon>Burkholderiaceae</taxon>
        <taxon>Cupriavidus</taxon>
    </lineage>
</organism>
<keyword evidence="5" id="KW-0560">Oxidoreductase</keyword>
<evidence type="ECO:0000256" key="3">
    <source>
        <dbReference type="ARBA" id="ARBA00022857"/>
    </source>
</evidence>
<dbReference type="InterPro" id="IPR036291">
    <property type="entry name" value="NAD(P)-bd_dom_sf"/>
</dbReference>
<evidence type="ECO:0000256" key="10">
    <source>
        <dbReference type="ARBA" id="ARBA00049080"/>
    </source>
</evidence>
<feature type="domain" description="Dihydrodipicolinate reductase C-terminal" evidence="15">
    <location>
        <begin position="157"/>
        <end position="290"/>
    </location>
</feature>
<dbReference type="Gene3D" id="3.30.360.10">
    <property type="entry name" value="Dihydrodipicolinate Reductase, domain 2"/>
    <property type="match status" value="1"/>
</dbReference>
<evidence type="ECO:0000256" key="7">
    <source>
        <dbReference type="ARBA" id="ARBA00023154"/>
    </source>
</evidence>
<keyword evidence="7" id="KW-0457">Lysine biosynthesis</keyword>
<feature type="region of interest" description="Disordered" evidence="13">
    <location>
        <begin position="1"/>
        <end position="28"/>
    </location>
</feature>
<dbReference type="EMBL" id="AHJE01000101">
    <property type="protein sequence ID" value="EHP39070.1"/>
    <property type="molecule type" value="Genomic_DNA"/>
</dbReference>
<comment type="pathway">
    <text evidence="8">Amino-acid biosynthesis; L-lysine biosynthesis via DAP pathway; (S)-tetrahydrodipicolinate from L-aspartate: step 4/4.</text>
</comment>
<dbReference type="Proteomes" id="UP000005808">
    <property type="component" value="Unassembled WGS sequence"/>
</dbReference>
<evidence type="ECO:0000256" key="12">
    <source>
        <dbReference type="NCBIfam" id="TIGR00036"/>
    </source>
</evidence>
<dbReference type="PANTHER" id="PTHR20836">
    <property type="entry name" value="DIHYDRODIPICOLINATE REDUCTASE"/>
    <property type="match status" value="1"/>
</dbReference>
<proteinExistence type="inferred from homology"/>
<feature type="domain" description="Dihydrodipicolinate reductase N-terminal" evidence="14">
    <location>
        <begin position="30"/>
        <end position="153"/>
    </location>
</feature>
<evidence type="ECO:0000313" key="16">
    <source>
        <dbReference type="EMBL" id="EHP39070.1"/>
    </source>
</evidence>
<evidence type="ECO:0000313" key="17">
    <source>
        <dbReference type="Proteomes" id="UP000005808"/>
    </source>
</evidence>
<dbReference type="Pfam" id="PF01113">
    <property type="entry name" value="DapB_N"/>
    <property type="match status" value="1"/>
</dbReference>
<evidence type="ECO:0000256" key="5">
    <source>
        <dbReference type="ARBA" id="ARBA00023002"/>
    </source>
</evidence>
<dbReference type="GO" id="GO:0009089">
    <property type="term" value="P:lysine biosynthetic process via diaminopimelate"/>
    <property type="evidence" value="ECO:0007669"/>
    <property type="project" value="UniProtKB-UniRule"/>
</dbReference>
<evidence type="ECO:0000259" key="14">
    <source>
        <dbReference type="Pfam" id="PF01113"/>
    </source>
</evidence>
<dbReference type="CDD" id="cd02274">
    <property type="entry name" value="DHDPR_N"/>
    <property type="match status" value="1"/>
</dbReference>
<keyword evidence="4" id="KW-0220">Diaminopimelate biosynthesis</keyword>
<keyword evidence="2" id="KW-0028">Amino-acid biosynthesis</keyword>
<evidence type="ECO:0000259" key="15">
    <source>
        <dbReference type="Pfam" id="PF05173"/>
    </source>
</evidence>
<dbReference type="NCBIfam" id="TIGR00036">
    <property type="entry name" value="dapB"/>
    <property type="match status" value="1"/>
</dbReference>
<evidence type="ECO:0000256" key="6">
    <source>
        <dbReference type="ARBA" id="ARBA00023027"/>
    </source>
</evidence>
<evidence type="ECO:0000256" key="1">
    <source>
        <dbReference type="ARBA" id="ARBA00006642"/>
    </source>
</evidence>
<gene>
    <name evidence="16" type="ORF">OR16_33713</name>
</gene>
<dbReference type="PANTHER" id="PTHR20836:SF0">
    <property type="entry name" value="4-HYDROXY-TETRAHYDRODIPICOLINATE REDUCTASE 1, CHLOROPLASTIC-RELATED"/>
    <property type="match status" value="1"/>
</dbReference>
<evidence type="ECO:0000256" key="13">
    <source>
        <dbReference type="SAM" id="MobiDB-lite"/>
    </source>
</evidence>
<protein>
    <recommendedName>
        <fullName evidence="9 12">4-hydroxy-tetrahydrodipicolinate reductase</fullName>
        <ecNumber evidence="9 12">1.17.1.8</ecNumber>
    </recommendedName>
</protein>